<sequence length="107" mass="12449">MFLPFSPIPKESVPRERLPLRDRVLFKEATDHTRVRPVTFHVPHTGLKTIYQDDFDQPSSVLRTEDRLCPVETPFVLPDPDLKSTFATPMMYETEYSTIGQCKRNLL</sequence>
<dbReference type="Proteomes" id="UP000308267">
    <property type="component" value="Unassembled WGS sequence"/>
</dbReference>
<dbReference type="EMBL" id="SJOL01005421">
    <property type="protein sequence ID" value="TGZ70383.1"/>
    <property type="molecule type" value="Genomic_DNA"/>
</dbReference>
<dbReference type="InterPro" id="IPR053347">
    <property type="entry name" value="Axonemal_MT_stabilizer"/>
</dbReference>
<evidence type="ECO:0000313" key="1">
    <source>
        <dbReference type="EMBL" id="TGZ70383.1"/>
    </source>
</evidence>
<name>A0A4S2M2B5_OPIFE</name>
<organism evidence="1 2">
    <name type="scientific">Opisthorchis felineus</name>
    <dbReference type="NCBI Taxonomy" id="147828"/>
    <lineage>
        <taxon>Eukaryota</taxon>
        <taxon>Metazoa</taxon>
        <taxon>Spiralia</taxon>
        <taxon>Lophotrochozoa</taxon>
        <taxon>Platyhelminthes</taxon>
        <taxon>Trematoda</taxon>
        <taxon>Digenea</taxon>
        <taxon>Opisthorchiida</taxon>
        <taxon>Opisthorchiata</taxon>
        <taxon>Opisthorchiidae</taxon>
        <taxon>Opisthorchis</taxon>
    </lineage>
</organism>
<gene>
    <name evidence="1" type="ORF">CRM22_003234</name>
</gene>
<evidence type="ECO:0000313" key="2">
    <source>
        <dbReference type="Proteomes" id="UP000308267"/>
    </source>
</evidence>
<dbReference type="PANTHER" id="PTHR37404">
    <property type="entry name" value="HCG1796489"/>
    <property type="match status" value="1"/>
</dbReference>
<reference evidence="1 2" key="1">
    <citation type="journal article" date="2019" name="BMC Genomics">
        <title>New insights from Opisthorchis felineus genome: update on genomics of the epidemiologically important liver flukes.</title>
        <authorList>
            <person name="Ershov N.I."/>
            <person name="Mordvinov V.A."/>
            <person name="Prokhortchouk E.B."/>
            <person name="Pakharukova M.Y."/>
            <person name="Gunbin K.V."/>
            <person name="Ustyantsev K."/>
            <person name="Genaev M.A."/>
            <person name="Blinov A.G."/>
            <person name="Mazur A."/>
            <person name="Boulygina E."/>
            <person name="Tsygankova S."/>
            <person name="Khrameeva E."/>
            <person name="Chekanov N."/>
            <person name="Fan G."/>
            <person name="Xiao A."/>
            <person name="Zhang H."/>
            <person name="Xu X."/>
            <person name="Yang H."/>
            <person name="Solovyev V."/>
            <person name="Lee S.M."/>
            <person name="Liu X."/>
            <person name="Afonnikov D.A."/>
            <person name="Skryabin K.G."/>
        </authorList>
    </citation>
    <scope>NUCLEOTIDE SEQUENCE [LARGE SCALE GENOMIC DNA]</scope>
    <source>
        <strain evidence="1">AK-0245</strain>
        <tissue evidence="1">Whole organism</tissue>
    </source>
</reference>
<protein>
    <submittedName>
        <fullName evidence="1">Uncharacterized protein</fullName>
    </submittedName>
</protein>
<dbReference type="OrthoDB" id="382863at2759"/>
<keyword evidence="2" id="KW-1185">Reference proteome</keyword>
<accession>A0A4S2M2B5</accession>
<proteinExistence type="predicted"/>
<dbReference type="AlphaFoldDB" id="A0A4S2M2B5"/>
<comment type="caution">
    <text evidence="1">The sequence shown here is derived from an EMBL/GenBank/DDBJ whole genome shotgun (WGS) entry which is preliminary data.</text>
</comment>
<dbReference type="PANTHER" id="PTHR37404:SF1">
    <property type="entry name" value="HCG1796489"/>
    <property type="match status" value="1"/>
</dbReference>